<dbReference type="AlphaFoldDB" id="A0A1Y2D2B5"/>
<comment type="subcellular location">
    <subcellularLocation>
        <location evidence="1">Cytoplasm</location>
    </subcellularLocation>
</comment>
<dbReference type="GO" id="GO:0050821">
    <property type="term" value="P:protein stabilization"/>
    <property type="evidence" value="ECO:0007669"/>
    <property type="project" value="TreeGrafter"/>
</dbReference>
<dbReference type="SMART" id="SM01069">
    <property type="entry name" value="CDC37_C"/>
    <property type="match status" value="1"/>
</dbReference>
<keyword evidence="3" id="KW-0963">Cytoplasm</keyword>
<evidence type="ECO:0000259" key="9">
    <source>
        <dbReference type="SMART" id="SM01070"/>
    </source>
</evidence>
<dbReference type="Gene3D" id="1.20.58.610">
    <property type="entry name" value="Cdc37, Hsp90 binding domain"/>
    <property type="match status" value="1"/>
</dbReference>
<keyword evidence="12" id="KW-1185">Reference proteome</keyword>
<name>A0A1Y2D2B5_9FUNG</name>
<evidence type="ECO:0000256" key="5">
    <source>
        <dbReference type="ARBA" id="ARBA00031396"/>
    </source>
</evidence>
<sequence>MPLNYSKWDNLELSDDEDFECHPNVDKASMVRWKQAEVHRKRRERQDKIWALQKETDLNTAIVAQLNMLSVSNHLALCAQLDQWDKTIAHDVMVKAHTDRDPRWQPPTADPFFMKRVDIPALAEKIKDAAAKEDDAQEKLDALVKQYTKTFTDRNTAIVAEIKVEQSAIDSKISSETIKEGFSKSIVTKEAPAPAPPAPKKKTVKTKETEIVTLNDPTPSADADATKAATSAEPTPKPTNTTPTNPKEEDQDTSDLYITDPRVDLFSKLTSLETSYKYIQSNPWILSPTSNMAEKYSDQILAEAFNLAMSGDLKRTRECVHQSLLLQYCKLLGKDGVMLFFQRLIGGNVKAKEAFMKDVGETYERIVGRVKVLKEEERAEEERERREGEERVRAALQEDGTYKLPVSAESSEEEVKRAEVFGLLPTALQRALLSQDVDEINAFLSSSSKEDTEKYISLATSVGLISLSNEDDE</sequence>
<feature type="region of interest" description="Disordered" evidence="7">
    <location>
        <begin position="188"/>
        <end position="254"/>
    </location>
</feature>
<evidence type="ECO:0000313" key="12">
    <source>
        <dbReference type="Proteomes" id="UP000193642"/>
    </source>
</evidence>
<dbReference type="InterPro" id="IPR013873">
    <property type="entry name" value="Cdc37_C"/>
</dbReference>
<dbReference type="GO" id="GO:0019901">
    <property type="term" value="F:protein kinase binding"/>
    <property type="evidence" value="ECO:0007669"/>
    <property type="project" value="InterPro"/>
</dbReference>
<reference evidence="11 12" key="1">
    <citation type="submission" date="2016-07" db="EMBL/GenBank/DDBJ databases">
        <title>Pervasive Adenine N6-methylation of Active Genes in Fungi.</title>
        <authorList>
            <consortium name="DOE Joint Genome Institute"/>
            <person name="Mondo S.J."/>
            <person name="Dannebaum R.O."/>
            <person name="Kuo R.C."/>
            <person name="Labutti K."/>
            <person name="Haridas S."/>
            <person name="Kuo A."/>
            <person name="Salamov A."/>
            <person name="Ahrendt S.R."/>
            <person name="Lipzen A."/>
            <person name="Sullivan W."/>
            <person name="Andreopoulos W.B."/>
            <person name="Clum A."/>
            <person name="Lindquist E."/>
            <person name="Daum C."/>
            <person name="Ramamoorthy G.K."/>
            <person name="Gryganskyi A."/>
            <person name="Culley D."/>
            <person name="Magnuson J.K."/>
            <person name="James T.Y."/>
            <person name="O'Malley M.A."/>
            <person name="Stajich J.E."/>
            <person name="Spatafora J.W."/>
            <person name="Visel A."/>
            <person name="Grigoriev I.V."/>
        </authorList>
    </citation>
    <scope>NUCLEOTIDE SEQUENCE [LARGE SCALE GENOMIC DNA]</scope>
    <source>
        <strain evidence="11 12">JEL800</strain>
    </source>
</reference>
<dbReference type="GO" id="GO:0031072">
    <property type="term" value="F:heat shock protein binding"/>
    <property type="evidence" value="ECO:0007669"/>
    <property type="project" value="TreeGrafter"/>
</dbReference>
<feature type="domain" description="Cdc37 C-terminal" evidence="8">
    <location>
        <begin position="404"/>
        <end position="473"/>
    </location>
</feature>
<evidence type="ECO:0000256" key="6">
    <source>
        <dbReference type="SAM" id="Coils"/>
    </source>
</evidence>
<dbReference type="Pfam" id="PF08565">
    <property type="entry name" value="CDC37_M"/>
    <property type="match status" value="1"/>
</dbReference>
<keyword evidence="4" id="KW-0143">Chaperone</keyword>
<dbReference type="Proteomes" id="UP000193642">
    <property type="component" value="Unassembled WGS sequence"/>
</dbReference>
<proteinExistence type="inferred from homology"/>
<feature type="compositionally biased region" description="Low complexity" evidence="7">
    <location>
        <begin position="216"/>
        <end position="245"/>
    </location>
</feature>
<dbReference type="Pfam" id="PF03234">
    <property type="entry name" value="CDC37_N"/>
    <property type="match status" value="1"/>
</dbReference>
<organism evidence="11 12">
    <name type="scientific">Rhizoclosmatium globosum</name>
    <dbReference type="NCBI Taxonomy" id="329046"/>
    <lineage>
        <taxon>Eukaryota</taxon>
        <taxon>Fungi</taxon>
        <taxon>Fungi incertae sedis</taxon>
        <taxon>Chytridiomycota</taxon>
        <taxon>Chytridiomycota incertae sedis</taxon>
        <taxon>Chytridiomycetes</taxon>
        <taxon>Chytridiales</taxon>
        <taxon>Chytriomycetaceae</taxon>
        <taxon>Rhizoclosmatium</taxon>
    </lineage>
</organism>
<dbReference type="EMBL" id="MCGO01000001">
    <property type="protein sequence ID" value="ORY53433.1"/>
    <property type="molecule type" value="Genomic_DNA"/>
</dbReference>
<evidence type="ECO:0000256" key="3">
    <source>
        <dbReference type="ARBA" id="ARBA00022490"/>
    </source>
</evidence>
<dbReference type="InterPro" id="IPR013855">
    <property type="entry name" value="Cdc37_N_dom"/>
</dbReference>
<dbReference type="InterPro" id="IPR013874">
    <property type="entry name" value="Cdc37_Hsp90-bd"/>
</dbReference>
<evidence type="ECO:0000259" key="10">
    <source>
        <dbReference type="SMART" id="SM01071"/>
    </source>
</evidence>
<evidence type="ECO:0000256" key="4">
    <source>
        <dbReference type="ARBA" id="ARBA00023186"/>
    </source>
</evidence>
<evidence type="ECO:0000256" key="2">
    <source>
        <dbReference type="ARBA" id="ARBA00006222"/>
    </source>
</evidence>
<protein>
    <recommendedName>
        <fullName evidence="5">Hsp90 chaperone protein kinase-targeting subunit</fullName>
    </recommendedName>
</protein>
<dbReference type="PANTHER" id="PTHR12800">
    <property type="entry name" value="CDC37-RELATED"/>
    <property type="match status" value="1"/>
</dbReference>
<dbReference type="GO" id="GO:0005737">
    <property type="term" value="C:cytoplasm"/>
    <property type="evidence" value="ECO:0007669"/>
    <property type="project" value="UniProtKB-SubCell"/>
</dbReference>
<dbReference type="InterPro" id="IPR038189">
    <property type="entry name" value="Cdc37_Hsp90-bd_sf"/>
</dbReference>
<dbReference type="OrthoDB" id="440202at2759"/>
<dbReference type="GO" id="GO:0051087">
    <property type="term" value="F:protein-folding chaperone binding"/>
    <property type="evidence" value="ECO:0007669"/>
    <property type="project" value="TreeGrafter"/>
</dbReference>
<dbReference type="SUPFAM" id="SSF101391">
    <property type="entry name" value="Hsp90 co-chaperone CDC37"/>
    <property type="match status" value="1"/>
</dbReference>
<dbReference type="InterPro" id="IPR004918">
    <property type="entry name" value="Cdc37"/>
</dbReference>
<feature type="domain" description="Cdc37 N-terminal" evidence="10">
    <location>
        <begin position="2"/>
        <end position="185"/>
    </location>
</feature>
<evidence type="ECO:0000256" key="7">
    <source>
        <dbReference type="SAM" id="MobiDB-lite"/>
    </source>
</evidence>
<evidence type="ECO:0000259" key="8">
    <source>
        <dbReference type="SMART" id="SM01069"/>
    </source>
</evidence>
<dbReference type="Pfam" id="PF08564">
    <property type="entry name" value="CDC37_C"/>
    <property type="match status" value="1"/>
</dbReference>
<feature type="coiled-coil region" evidence="6">
    <location>
        <begin position="371"/>
        <end position="399"/>
    </location>
</feature>
<evidence type="ECO:0000313" key="11">
    <source>
        <dbReference type="EMBL" id="ORY53433.1"/>
    </source>
</evidence>
<comment type="similarity">
    <text evidence="2">Belongs to the CDC37 family.</text>
</comment>
<dbReference type="STRING" id="329046.A0A1Y2D2B5"/>
<keyword evidence="6" id="KW-0175">Coiled coil</keyword>
<feature type="domain" description="Cdc37 Hsp90 binding" evidence="9">
    <location>
        <begin position="215"/>
        <end position="385"/>
    </location>
</feature>
<dbReference type="GO" id="GO:0051082">
    <property type="term" value="F:unfolded protein binding"/>
    <property type="evidence" value="ECO:0007669"/>
    <property type="project" value="TreeGrafter"/>
</dbReference>
<comment type="caution">
    <text evidence="11">The sequence shown here is derived from an EMBL/GenBank/DDBJ whole genome shotgun (WGS) entry which is preliminary data.</text>
</comment>
<dbReference type="SMART" id="SM01070">
    <property type="entry name" value="CDC37_M"/>
    <property type="match status" value="1"/>
</dbReference>
<accession>A0A1Y2D2B5</accession>
<evidence type="ECO:0000256" key="1">
    <source>
        <dbReference type="ARBA" id="ARBA00004496"/>
    </source>
</evidence>
<gene>
    <name evidence="11" type="ORF">BCR33DRAFT_844764</name>
</gene>
<dbReference type="SMART" id="SM01071">
    <property type="entry name" value="CDC37_N"/>
    <property type="match status" value="1"/>
</dbReference>
<dbReference type="PANTHER" id="PTHR12800:SF4">
    <property type="entry name" value="HSP90 CO-CHAPERONE CDC37"/>
    <property type="match status" value="1"/>
</dbReference>
<dbReference type="GO" id="GO:0006457">
    <property type="term" value="P:protein folding"/>
    <property type="evidence" value="ECO:0007669"/>
    <property type="project" value="TreeGrafter"/>
</dbReference>